<keyword evidence="3" id="KW-0378">Hydrolase</keyword>
<dbReference type="SMART" id="SM00849">
    <property type="entry name" value="Lactamase_B"/>
    <property type="match status" value="1"/>
</dbReference>
<sequence length="245" mass="26952">MPGSHLLPAWFSKSIVDDRTTMLTEPFVHGYVRANIWHLAGRDADLLVDTGMGICPLAPEIETPRGKPLLVVATHIHLDHVGSLHEFAWRAGPRMSAAQFESMDEAATYAYMFHDLEGAVSKLPAPGWKSAEYKIPPAPLTRTLDEGDVVDLGDRQFHVLHLPGHSPDSIALFDEADGLFFSGDAIYDDKLIDSLPDSDRAAYVSTMRRLLDLPIRIGHGGHGPSFDGKRMREIATAYIRQAGDS</sequence>
<name>A0A6M7UEA2_9HYPH</name>
<dbReference type="InterPro" id="IPR050855">
    <property type="entry name" value="NDM-1-like"/>
</dbReference>
<dbReference type="Proteomes" id="UP000503339">
    <property type="component" value="Chromosome"/>
</dbReference>
<reference evidence="3 4" key="1">
    <citation type="submission" date="2018-10" db="EMBL/GenBank/DDBJ databases">
        <authorList>
            <person name="Perry B.J."/>
            <person name="Sullivan J.T."/>
            <person name="Murphy R.J.T."/>
            <person name="Ramsay J.P."/>
            <person name="Ronson C.W."/>
        </authorList>
    </citation>
    <scope>NUCLEOTIDE SEQUENCE [LARGE SCALE GENOMIC DNA]</scope>
    <source>
        <strain evidence="3 4">NZP2014</strain>
    </source>
</reference>
<evidence type="ECO:0000256" key="1">
    <source>
        <dbReference type="ARBA" id="ARBA00005250"/>
    </source>
</evidence>
<dbReference type="AlphaFoldDB" id="A0A6M7UEA2"/>
<evidence type="ECO:0000313" key="3">
    <source>
        <dbReference type="EMBL" id="QKC74500.1"/>
    </source>
</evidence>
<organism evidence="3 4">
    <name type="scientific">Mesorhizobium erdmanii</name>
    <dbReference type="NCBI Taxonomy" id="1777866"/>
    <lineage>
        <taxon>Bacteria</taxon>
        <taxon>Pseudomonadati</taxon>
        <taxon>Pseudomonadota</taxon>
        <taxon>Alphaproteobacteria</taxon>
        <taxon>Hyphomicrobiales</taxon>
        <taxon>Phyllobacteriaceae</taxon>
        <taxon>Mesorhizobium</taxon>
    </lineage>
</organism>
<dbReference type="InterPro" id="IPR001279">
    <property type="entry name" value="Metallo-B-lactamas"/>
</dbReference>
<dbReference type="KEGG" id="merd:EB233_02245"/>
<dbReference type="RefSeq" id="WP_064990251.1">
    <property type="nucleotide sequence ID" value="NZ_CP033361.1"/>
</dbReference>
<dbReference type="Pfam" id="PF00753">
    <property type="entry name" value="Lactamase_B"/>
    <property type="match status" value="1"/>
</dbReference>
<dbReference type="GO" id="GO:0016787">
    <property type="term" value="F:hydrolase activity"/>
    <property type="evidence" value="ECO:0007669"/>
    <property type="project" value="UniProtKB-KW"/>
</dbReference>
<dbReference type="Gene3D" id="3.60.15.10">
    <property type="entry name" value="Ribonuclease Z/Hydroxyacylglutathione hydrolase-like"/>
    <property type="match status" value="1"/>
</dbReference>
<dbReference type="PANTHER" id="PTHR42951">
    <property type="entry name" value="METALLO-BETA-LACTAMASE DOMAIN-CONTAINING"/>
    <property type="match status" value="1"/>
</dbReference>
<feature type="domain" description="Metallo-beta-lactamase" evidence="2">
    <location>
        <begin position="33"/>
        <end position="222"/>
    </location>
</feature>
<dbReference type="InterPro" id="IPR036866">
    <property type="entry name" value="RibonucZ/Hydroxyglut_hydro"/>
</dbReference>
<dbReference type="SUPFAM" id="SSF56281">
    <property type="entry name" value="Metallo-hydrolase/oxidoreductase"/>
    <property type="match status" value="1"/>
</dbReference>
<proteinExistence type="inferred from homology"/>
<protein>
    <submittedName>
        <fullName evidence="3">MBL fold metallo-hydrolase</fullName>
    </submittedName>
</protein>
<accession>A0A6M7UEA2</accession>
<keyword evidence="4" id="KW-1185">Reference proteome</keyword>
<dbReference type="GO" id="GO:0017001">
    <property type="term" value="P:antibiotic catabolic process"/>
    <property type="evidence" value="ECO:0007669"/>
    <property type="project" value="UniProtKB-ARBA"/>
</dbReference>
<evidence type="ECO:0000313" key="4">
    <source>
        <dbReference type="Proteomes" id="UP000503339"/>
    </source>
</evidence>
<evidence type="ECO:0000259" key="2">
    <source>
        <dbReference type="SMART" id="SM00849"/>
    </source>
</evidence>
<comment type="similarity">
    <text evidence="1">Belongs to the metallo-beta-lactamase superfamily. Class-B beta-lactamase family.</text>
</comment>
<dbReference type="EMBL" id="CP033361">
    <property type="protein sequence ID" value="QKC74500.1"/>
    <property type="molecule type" value="Genomic_DNA"/>
</dbReference>
<dbReference type="PANTHER" id="PTHR42951:SF4">
    <property type="entry name" value="ACYL-COENZYME A THIOESTERASE MBLAC2"/>
    <property type="match status" value="1"/>
</dbReference>
<gene>
    <name evidence="3" type="ORF">EB233_02245</name>
</gene>